<evidence type="ECO:0000256" key="1">
    <source>
        <dbReference type="ARBA" id="ARBA00004141"/>
    </source>
</evidence>
<feature type="transmembrane region" description="Helical" evidence="10">
    <location>
        <begin position="245"/>
        <end position="265"/>
    </location>
</feature>
<dbReference type="InterPro" id="IPR038770">
    <property type="entry name" value="Na+/solute_symporter_sf"/>
</dbReference>
<evidence type="ECO:0000256" key="2">
    <source>
        <dbReference type="ARBA" id="ARBA00022448"/>
    </source>
</evidence>
<keyword evidence="4 10" id="KW-0812">Transmembrane</keyword>
<protein>
    <recommendedName>
        <fullName evidence="16">Cation/H+ exchanger domain-containing protein</fullName>
    </recommendedName>
</protein>
<reference evidence="14 15" key="1">
    <citation type="submission" date="2024-03" db="EMBL/GenBank/DDBJ databases">
        <authorList>
            <person name="Gkanogiannis A."/>
            <person name="Becerra Lopez-Lavalle L."/>
        </authorList>
    </citation>
    <scope>NUCLEOTIDE SEQUENCE [LARGE SCALE GENOMIC DNA]</scope>
</reference>
<feature type="transmembrane region" description="Helical" evidence="10">
    <location>
        <begin position="431"/>
        <end position="451"/>
    </location>
</feature>
<feature type="transmembrane region" description="Helical" evidence="10">
    <location>
        <begin position="329"/>
        <end position="350"/>
    </location>
</feature>
<dbReference type="Pfam" id="PF00999">
    <property type="entry name" value="Na_H_Exchanger"/>
    <property type="match status" value="1"/>
</dbReference>
<evidence type="ECO:0000259" key="11">
    <source>
        <dbReference type="Pfam" id="PF00999"/>
    </source>
</evidence>
<feature type="transmembrane region" description="Helical" evidence="10">
    <location>
        <begin position="51"/>
        <end position="68"/>
    </location>
</feature>
<evidence type="ECO:0000256" key="6">
    <source>
        <dbReference type="ARBA" id="ARBA00022989"/>
    </source>
</evidence>
<feature type="transmembrane region" description="Helical" evidence="10">
    <location>
        <begin position="397"/>
        <end position="419"/>
    </location>
</feature>
<dbReference type="InterPro" id="IPR006153">
    <property type="entry name" value="Cation/H_exchanger_TM"/>
</dbReference>
<keyword evidence="6 10" id="KW-1133">Transmembrane helix</keyword>
<feature type="domain" description="Cation/H(+) antiporter central" evidence="12">
    <location>
        <begin position="505"/>
        <end position="631"/>
    </location>
</feature>
<keyword evidence="2" id="KW-0813">Transport</keyword>
<name>A0ABP0XX15_9ROSI</name>
<keyword evidence="7" id="KW-0406">Ion transport</keyword>
<dbReference type="InterPro" id="IPR057290">
    <property type="entry name" value="CHX17_C"/>
</dbReference>
<dbReference type="EMBL" id="OZ021744">
    <property type="protein sequence ID" value="CAK9311466.1"/>
    <property type="molecule type" value="Genomic_DNA"/>
</dbReference>
<organism evidence="14 15">
    <name type="scientific">Citrullus colocynthis</name>
    <name type="common">colocynth</name>
    <dbReference type="NCBI Taxonomy" id="252529"/>
    <lineage>
        <taxon>Eukaryota</taxon>
        <taxon>Viridiplantae</taxon>
        <taxon>Streptophyta</taxon>
        <taxon>Embryophyta</taxon>
        <taxon>Tracheophyta</taxon>
        <taxon>Spermatophyta</taxon>
        <taxon>Magnoliopsida</taxon>
        <taxon>eudicotyledons</taxon>
        <taxon>Gunneridae</taxon>
        <taxon>Pentapetalae</taxon>
        <taxon>rosids</taxon>
        <taxon>fabids</taxon>
        <taxon>Cucurbitales</taxon>
        <taxon>Cucurbitaceae</taxon>
        <taxon>Benincaseae</taxon>
        <taxon>Citrullus</taxon>
    </lineage>
</organism>
<feature type="transmembrane region" description="Helical" evidence="10">
    <location>
        <begin position="286"/>
        <end position="309"/>
    </location>
</feature>
<sequence>MASNFTAYNDIIGSVNGNFLTLCFSTPPKINSDGIWDFFFGSSAKLRSSPLPLLEFQMLLIFSVILLLHGFLQLFGLPVFVSQMIAGLILGSSWRGSFRSIDKLKDGLFSIVSQEILGMLAGFGYTLFVFLIGVRMDLSVVKRSGRQPLVGGVLSIVIPAMLGSMTAFGFSRIGGRKEVANMEFVAANQSYTSFAVVVCLLDHLKILNSEVGRLVLSTTIVADLVGLSFSFIVTVVENVQSQGALNASMTLAFAIGSMAIVLFIFRPAMLWIVRSTPHGRPVPDGYICIIILLVLVSSVTSNIMGRTVYSGPFILGLAVPEGPPLGASLVNKLDGIITSVFVPLFVTISVMKVDLSFLNFSGAFLAHSTLVILITTFGKMAVSIATSLYFKMSSHDALAFGLIMGSKGIVELAACSYFYDRNLLSEQTFAVLIVDILILSILMPMLVKWFYDPSKKYTRYQKKNILNLKPDAELSILGCFHTHDDVPVLLNLLDASCPTEESPVSLYALHLVELVGRATPVFITHELHGQKSSSAEIVSDNILQMLRKYEQSNEGVVSVEVFTAIAPMKLMHDDICTVAINKLTSLIILPFHRRWTREGFVDSEDNTIRALNCQVLERAPCSVGILIDRGHLSSCRPFGGSCTQLLQVAMVFLGGQDDREAFSLARRMVKEMSTAQLTVIRLLAEDESISHWEMVLDTELLNDVKHSFVGGEPFRYVEKRAEEGSETAEIVRSIGDEYDLIIVGRRDGVDSPQTSGLMEWNEFPELGIIGDMLASADTQFKASTLVVQQQQQCSFYRQ</sequence>
<dbReference type="InterPro" id="IPR057291">
    <property type="entry name" value="CHX17_2nd"/>
</dbReference>
<feature type="transmembrane region" description="Helical" evidence="10">
    <location>
        <begin position="116"/>
        <end position="136"/>
    </location>
</feature>
<evidence type="ECO:0000313" key="15">
    <source>
        <dbReference type="Proteomes" id="UP001642487"/>
    </source>
</evidence>
<keyword evidence="5" id="KW-0630">Potassium</keyword>
<evidence type="ECO:0000256" key="5">
    <source>
        <dbReference type="ARBA" id="ARBA00022958"/>
    </source>
</evidence>
<dbReference type="Pfam" id="PF23256">
    <property type="entry name" value="CHX17_2nd"/>
    <property type="match status" value="1"/>
</dbReference>
<evidence type="ECO:0000256" key="4">
    <source>
        <dbReference type="ARBA" id="ARBA00022692"/>
    </source>
</evidence>
<keyword evidence="3" id="KW-0633">Potassium transport</keyword>
<proteinExistence type="inferred from homology"/>
<evidence type="ECO:0000313" key="14">
    <source>
        <dbReference type="EMBL" id="CAK9311466.1"/>
    </source>
</evidence>
<dbReference type="Proteomes" id="UP001642487">
    <property type="component" value="Chromosome 10"/>
</dbReference>
<feature type="transmembrane region" description="Helical" evidence="10">
    <location>
        <begin position="75"/>
        <end position="96"/>
    </location>
</feature>
<comment type="similarity">
    <text evidence="9">Belongs to the monovalent cation:proton antiporter 2 (CPA2) transporter (TC 2.A.37) family. CHX (TC 2.A.37.4) subfamily.</text>
</comment>
<feature type="transmembrane region" description="Helical" evidence="10">
    <location>
        <begin position="148"/>
        <end position="170"/>
    </location>
</feature>
<gene>
    <name evidence="14" type="ORF">CITCOLO1_LOCUS3126</name>
</gene>
<keyword evidence="8 10" id="KW-0472">Membrane</keyword>
<evidence type="ECO:0000256" key="10">
    <source>
        <dbReference type="SAM" id="Phobius"/>
    </source>
</evidence>
<evidence type="ECO:0000256" key="3">
    <source>
        <dbReference type="ARBA" id="ARBA00022538"/>
    </source>
</evidence>
<evidence type="ECO:0000256" key="8">
    <source>
        <dbReference type="ARBA" id="ARBA00023136"/>
    </source>
</evidence>
<accession>A0ABP0XX15</accession>
<comment type="subcellular location">
    <subcellularLocation>
        <location evidence="1">Membrane</location>
        <topology evidence="1">Multi-pass membrane protein</topology>
    </subcellularLocation>
</comment>
<evidence type="ECO:0008006" key="16">
    <source>
        <dbReference type="Google" id="ProtNLM"/>
    </source>
</evidence>
<feature type="domain" description="Cation/H+ exchanger transmembrane" evidence="11">
    <location>
        <begin position="65"/>
        <end position="450"/>
    </location>
</feature>
<evidence type="ECO:0000256" key="9">
    <source>
        <dbReference type="ARBA" id="ARBA00038341"/>
    </source>
</evidence>
<feature type="transmembrane region" description="Helical" evidence="10">
    <location>
        <begin position="214"/>
        <end position="233"/>
    </location>
</feature>
<dbReference type="PANTHER" id="PTHR32468:SF17">
    <property type="entry name" value="CATION_H(+) ANTIPORTER 4"/>
    <property type="match status" value="1"/>
</dbReference>
<feature type="transmembrane region" description="Helical" evidence="10">
    <location>
        <begin position="357"/>
        <end position="377"/>
    </location>
</feature>
<dbReference type="Pfam" id="PF23259">
    <property type="entry name" value="CHX17_C"/>
    <property type="match status" value="1"/>
</dbReference>
<dbReference type="InterPro" id="IPR050794">
    <property type="entry name" value="CPA2_transporter"/>
</dbReference>
<dbReference type="Gene3D" id="1.20.1530.20">
    <property type="match status" value="1"/>
</dbReference>
<feature type="domain" description="Cation/H(+) antiporter C-terminal" evidence="13">
    <location>
        <begin position="646"/>
        <end position="790"/>
    </location>
</feature>
<evidence type="ECO:0000259" key="13">
    <source>
        <dbReference type="Pfam" id="PF23259"/>
    </source>
</evidence>
<feature type="transmembrane region" description="Helical" evidence="10">
    <location>
        <begin position="190"/>
        <end position="207"/>
    </location>
</feature>
<keyword evidence="15" id="KW-1185">Reference proteome</keyword>
<evidence type="ECO:0000256" key="7">
    <source>
        <dbReference type="ARBA" id="ARBA00023065"/>
    </source>
</evidence>
<dbReference type="PANTHER" id="PTHR32468">
    <property type="entry name" value="CATION/H + ANTIPORTER"/>
    <property type="match status" value="1"/>
</dbReference>
<evidence type="ECO:0000259" key="12">
    <source>
        <dbReference type="Pfam" id="PF23256"/>
    </source>
</evidence>